<dbReference type="GO" id="GO:0008138">
    <property type="term" value="F:protein tyrosine/serine/threonine phosphatase activity"/>
    <property type="evidence" value="ECO:0007669"/>
    <property type="project" value="InterPro"/>
</dbReference>
<evidence type="ECO:0000256" key="4">
    <source>
        <dbReference type="ARBA" id="ARBA00047761"/>
    </source>
</evidence>
<dbReference type="InterPro" id="IPR000387">
    <property type="entry name" value="Tyr_Pase_dom"/>
</dbReference>
<dbReference type="InterPro" id="IPR020405">
    <property type="entry name" value="Atypical_DUSP_subfamA"/>
</dbReference>
<dbReference type="InterPro" id="IPR020422">
    <property type="entry name" value="TYR_PHOSPHATASE_DUAL_dom"/>
</dbReference>
<feature type="domain" description="Tyrosine specific protein phosphatases" evidence="9">
    <location>
        <begin position="106"/>
        <end position="164"/>
    </location>
</feature>
<dbReference type="InterPro" id="IPR029021">
    <property type="entry name" value="Prot-tyrosine_phosphatase-like"/>
</dbReference>
<comment type="catalytic activity">
    <reaction evidence="4">
        <text>O-phospho-L-seryl-[protein] + H2O = L-seryl-[protein] + phosphate</text>
        <dbReference type="Rhea" id="RHEA:20629"/>
        <dbReference type="Rhea" id="RHEA-COMP:9863"/>
        <dbReference type="Rhea" id="RHEA-COMP:11604"/>
        <dbReference type="ChEBI" id="CHEBI:15377"/>
        <dbReference type="ChEBI" id="CHEBI:29999"/>
        <dbReference type="ChEBI" id="CHEBI:43474"/>
        <dbReference type="ChEBI" id="CHEBI:83421"/>
        <dbReference type="EC" id="3.1.3.16"/>
    </reaction>
</comment>
<organism evidence="10 11">
    <name type="scientific">Merluccius polli</name>
    <name type="common">Benguela hake</name>
    <name type="synonym">Merluccius cadenati</name>
    <dbReference type="NCBI Taxonomy" id="89951"/>
    <lineage>
        <taxon>Eukaryota</taxon>
        <taxon>Metazoa</taxon>
        <taxon>Chordata</taxon>
        <taxon>Craniata</taxon>
        <taxon>Vertebrata</taxon>
        <taxon>Euteleostomi</taxon>
        <taxon>Actinopterygii</taxon>
        <taxon>Neopterygii</taxon>
        <taxon>Teleostei</taxon>
        <taxon>Neoteleostei</taxon>
        <taxon>Acanthomorphata</taxon>
        <taxon>Zeiogadaria</taxon>
        <taxon>Gadariae</taxon>
        <taxon>Gadiformes</taxon>
        <taxon>Gadoidei</taxon>
        <taxon>Merlucciidae</taxon>
        <taxon>Merluccius</taxon>
    </lineage>
</organism>
<dbReference type="PRINTS" id="PR01909">
    <property type="entry name" value="ADSPHPHTASEA"/>
</dbReference>
<accession>A0AA47MSY5</accession>
<dbReference type="SUPFAM" id="SSF52799">
    <property type="entry name" value="(Phosphotyrosine protein) phosphatases II"/>
    <property type="match status" value="3"/>
</dbReference>
<dbReference type="SMART" id="SM00195">
    <property type="entry name" value="DSPc"/>
    <property type="match status" value="2"/>
</dbReference>
<evidence type="ECO:0000256" key="5">
    <source>
        <dbReference type="ARBA" id="ARBA00048336"/>
    </source>
</evidence>
<gene>
    <name evidence="10" type="primary">Dusp13</name>
    <name evidence="10" type="ORF">N1851_015581</name>
</gene>
<dbReference type="GO" id="GO:0005737">
    <property type="term" value="C:cytoplasm"/>
    <property type="evidence" value="ECO:0007669"/>
    <property type="project" value="TreeGrafter"/>
</dbReference>
<evidence type="ECO:0000256" key="3">
    <source>
        <dbReference type="ARBA" id="ARBA00022912"/>
    </source>
</evidence>
<evidence type="ECO:0000256" key="1">
    <source>
        <dbReference type="ARBA" id="ARBA00008601"/>
    </source>
</evidence>
<dbReference type="PANTHER" id="PTHR45682">
    <property type="entry name" value="AGAP008228-PA"/>
    <property type="match status" value="1"/>
</dbReference>
<evidence type="ECO:0000313" key="11">
    <source>
        <dbReference type="Proteomes" id="UP001174136"/>
    </source>
</evidence>
<comment type="similarity">
    <text evidence="1">Belongs to the protein-tyrosine phosphatase family. Non-receptor class dual specificity subfamily.</text>
</comment>
<feature type="domain" description="Tyrosine-protein phosphatase" evidence="8">
    <location>
        <begin position="37"/>
        <end position="185"/>
    </location>
</feature>
<dbReference type="PRINTS" id="PR01908">
    <property type="entry name" value="ADSPHPHTASE"/>
</dbReference>
<feature type="domain" description="Tyrosine-protein phosphatase" evidence="8">
    <location>
        <begin position="214"/>
        <end position="361"/>
    </location>
</feature>
<keyword evidence="2" id="KW-0378">Hydrolase</keyword>
<dbReference type="PROSITE" id="PS50056">
    <property type="entry name" value="TYR_PHOSPHATASE_2"/>
    <property type="match status" value="2"/>
</dbReference>
<dbReference type="Gene3D" id="3.90.190.10">
    <property type="entry name" value="Protein tyrosine phosphatase superfamily"/>
    <property type="match status" value="3"/>
</dbReference>
<dbReference type="CDD" id="cd14515">
    <property type="entry name" value="DUSP3-like"/>
    <property type="match status" value="1"/>
</dbReference>
<comment type="catalytic activity">
    <reaction evidence="5">
        <text>O-phospho-L-threonyl-[protein] + H2O = L-threonyl-[protein] + phosphate</text>
        <dbReference type="Rhea" id="RHEA:47004"/>
        <dbReference type="Rhea" id="RHEA-COMP:11060"/>
        <dbReference type="Rhea" id="RHEA-COMP:11605"/>
        <dbReference type="ChEBI" id="CHEBI:15377"/>
        <dbReference type="ChEBI" id="CHEBI:30013"/>
        <dbReference type="ChEBI" id="CHEBI:43474"/>
        <dbReference type="ChEBI" id="CHEBI:61977"/>
        <dbReference type="EC" id="3.1.3.16"/>
    </reaction>
</comment>
<evidence type="ECO:0000256" key="6">
    <source>
        <dbReference type="PIRSR" id="PIRSR620405-1"/>
    </source>
</evidence>
<keyword evidence="11" id="KW-1185">Reference proteome</keyword>
<comment type="caution">
    <text evidence="10">The sequence shown here is derived from an EMBL/GenBank/DDBJ whole genome shotgun (WGS) entry which is preliminary data.</text>
</comment>
<sequence>MPGLRGAGTRTVGPPHPPTPSVRDLEVVLHGGPRFGNHADEVWPNLFIGDMSVANDRYSLWKLGITHVLNAAHGAPRSAGSRRFHGDSVDYYGVAAEDSAAFHLARYFTPCADYIQRALDTPGARVMVHCAVGVSRSASLVLAYLMIRHGYRLLDAILKVKERRWVFPNRGFLRQLSALDSLLKMSTVKDKRKQYMTVKDLQKVLDSCDLQLHQVDEVWPNIYIGNVHIAQNRTALQKLGITHVLNAAHSKRGSIGDQRFYGNDIVYCGIPAEDSTYFDIDVYFKPAADFIHKALKAPDGKVLVHCIMGLSRSSTLVLAYLMIHRNLPLRRALKNLVEKRAIYPNRNFLALLLDLDLQLKRKKRTCHILYAAKDKRTLHAHRITHVLNAADGKFNVNTGARFYRDTKITYHGVEAFDVPSFNMSRFFAPAADFIKNALSSPTDKNMKITNHAVSEHEAQQSEYGDTLKVAHVSRAPISTKISFYIN</sequence>
<name>A0AA47MSY5_MERPO</name>
<dbReference type="Pfam" id="PF00782">
    <property type="entry name" value="DSPc"/>
    <property type="match status" value="2"/>
</dbReference>
<keyword evidence="3" id="KW-0904">Protein phosphatase</keyword>
<feature type="region of interest" description="Disordered" evidence="7">
    <location>
        <begin position="1"/>
        <end position="21"/>
    </location>
</feature>
<dbReference type="AlphaFoldDB" id="A0AA47MSY5"/>
<dbReference type="InterPro" id="IPR000340">
    <property type="entry name" value="Dual-sp_phosphatase_cat-dom"/>
</dbReference>
<dbReference type="PANTHER" id="PTHR45682:SF16">
    <property type="entry name" value="DUAL SPECIFICITY PROTEIN PHOSPHATASE"/>
    <property type="match status" value="1"/>
</dbReference>
<dbReference type="GO" id="GO:0043409">
    <property type="term" value="P:negative regulation of MAPK cascade"/>
    <property type="evidence" value="ECO:0007669"/>
    <property type="project" value="TreeGrafter"/>
</dbReference>
<evidence type="ECO:0000256" key="2">
    <source>
        <dbReference type="ARBA" id="ARBA00022801"/>
    </source>
</evidence>
<dbReference type="PROSITE" id="PS00383">
    <property type="entry name" value="TYR_PHOSPHATASE_1"/>
    <property type="match status" value="2"/>
</dbReference>
<proteinExistence type="inferred from homology"/>
<dbReference type="Proteomes" id="UP001174136">
    <property type="component" value="Unassembled WGS sequence"/>
</dbReference>
<feature type="active site" description="Phosphocysteine intermediate" evidence="6">
    <location>
        <position position="130"/>
    </location>
</feature>
<dbReference type="GO" id="GO:0004722">
    <property type="term" value="F:protein serine/threonine phosphatase activity"/>
    <property type="evidence" value="ECO:0007669"/>
    <property type="project" value="UniProtKB-EC"/>
</dbReference>
<evidence type="ECO:0000259" key="9">
    <source>
        <dbReference type="PROSITE" id="PS50056"/>
    </source>
</evidence>
<reference evidence="10" key="1">
    <citation type="journal article" date="2023" name="Front. Mar. Sci.">
        <title>A new Merluccius polli reference genome to investigate the effects of global change in West African waters.</title>
        <authorList>
            <person name="Mateo J.L."/>
            <person name="Blanco-Fernandez C."/>
            <person name="Garcia-Vazquez E."/>
            <person name="Machado-Schiaffino G."/>
        </authorList>
    </citation>
    <scope>NUCLEOTIDE SEQUENCE</scope>
    <source>
        <strain evidence="10">C29</strain>
        <tissue evidence="10">Fin</tissue>
    </source>
</reference>
<dbReference type="InterPro" id="IPR016130">
    <property type="entry name" value="Tyr_Pase_AS"/>
</dbReference>
<dbReference type="GO" id="GO:0033549">
    <property type="term" value="F:MAP kinase phosphatase activity"/>
    <property type="evidence" value="ECO:0007669"/>
    <property type="project" value="TreeGrafter"/>
</dbReference>
<dbReference type="EMBL" id="JAOPHQ010002851">
    <property type="protein sequence ID" value="KAK0145502.1"/>
    <property type="molecule type" value="Genomic_DNA"/>
</dbReference>
<feature type="domain" description="Tyrosine specific protein phosphatases" evidence="9">
    <location>
        <begin position="288"/>
        <end position="340"/>
    </location>
</feature>
<evidence type="ECO:0000313" key="10">
    <source>
        <dbReference type="EMBL" id="KAK0145502.1"/>
    </source>
</evidence>
<evidence type="ECO:0000256" key="7">
    <source>
        <dbReference type="SAM" id="MobiDB-lite"/>
    </source>
</evidence>
<dbReference type="PROSITE" id="PS50054">
    <property type="entry name" value="TYR_PHOSPHATASE_DUAL"/>
    <property type="match status" value="2"/>
</dbReference>
<evidence type="ECO:0000259" key="8">
    <source>
        <dbReference type="PROSITE" id="PS50054"/>
    </source>
</evidence>
<protein>
    <submittedName>
        <fullName evidence="10">Dual specificity protein phosphatase 13 isoform A</fullName>
    </submittedName>
</protein>